<dbReference type="InterPro" id="IPR011990">
    <property type="entry name" value="TPR-like_helical_dom_sf"/>
</dbReference>
<protein>
    <recommendedName>
        <fullName evidence="8">Ancillary SecYEG translocon subunit</fullName>
    </recommendedName>
</protein>
<organism evidence="10 11">
    <name type="scientific">Parachitinimonas caeni</name>
    <dbReference type="NCBI Taxonomy" id="3031301"/>
    <lineage>
        <taxon>Bacteria</taxon>
        <taxon>Pseudomonadati</taxon>
        <taxon>Pseudomonadota</taxon>
        <taxon>Betaproteobacteria</taxon>
        <taxon>Neisseriales</taxon>
        <taxon>Chitinibacteraceae</taxon>
        <taxon>Parachitinimonas</taxon>
    </lineage>
</organism>
<keyword evidence="2" id="KW-1003">Cell membrane</keyword>
<dbReference type="PANTHER" id="PTHR38035:SF1">
    <property type="entry name" value="ANCILLARY SECYEG TRANSLOCON SUBUNIT"/>
    <property type="match status" value="1"/>
</dbReference>
<comment type="subcellular location">
    <subcellularLocation>
        <location evidence="1">Cell membrane</location>
        <topology evidence="1">Single-pass type II membrane protein</topology>
    </subcellularLocation>
</comment>
<evidence type="ECO:0000313" key="11">
    <source>
        <dbReference type="Proteomes" id="UP001172778"/>
    </source>
</evidence>
<dbReference type="Gene3D" id="1.25.40.10">
    <property type="entry name" value="Tetratricopeptide repeat domain"/>
    <property type="match status" value="1"/>
</dbReference>
<evidence type="ECO:0000256" key="6">
    <source>
        <dbReference type="ARBA" id="ARBA00023186"/>
    </source>
</evidence>
<keyword evidence="4" id="KW-1133">Transmembrane helix</keyword>
<keyword evidence="6" id="KW-0143">Chaperone</keyword>
<evidence type="ECO:0000256" key="4">
    <source>
        <dbReference type="ARBA" id="ARBA00022989"/>
    </source>
</evidence>
<proteinExistence type="inferred from homology"/>
<comment type="similarity">
    <text evidence="7">Belongs to the YfgM family.</text>
</comment>
<dbReference type="Proteomes" id="UP001172778">
    <property type="component" value="Unassembled WGS sequence"/>
</dbReference>
<sequence length="211" mass="23154">MAYDLQEQEQIAELKAWWGKWGKLILTSAAAGIFTFGGVQAWNYYNSQQSIGASLYLSDMEKILAEKNPTKIIALADKAIAEYPKNAYTARVVFLAAKAAHDNGDVLASKRLLMWIADNASEDILLPIAKLRLAAILADEKKYDAALDQVKTFSDDGYAGLFLDAKGDILTAKEDFPAAKTAYKEAIAKLGKDSPNVRFVELKLSALETKN</sequence>
<evidence type="ECO:0000256" key="7">
    <source>
        <dbReference type="ARBA" id="ARBA00024197"/>
    </source>
</evidence>
<dbReference type="RefSeq" id="WP_284099609.1">
    <property type="nucleotide sequence ID" value="NZ_JARRAF010000004.1"/>
</dbReference>
<evidence type="ECO:0000256" key="8">
    <source>
        <dbReference type="ARBA" id="ARBA00024235"/>
    </source>
</evidence>
<dbReference type="PANTHER" id="PTHR38035">
    <property type="entry name" value="UPF0070 PROTEIN YFGM"/>
    <property type="match status" value="1"/>
</dbReference>
<reference evidence="10" key="1">
    <citation type="submission" date="2023-03" db="EMBL/GenBank/DDBJ databases">
        <title>Chitinimonas shenzhenensis gen. nov., sp. nov., a novel member of family Burkholderiaceae isolated from activated sludge collected in Shen Zhen, China.</title>
        <authorList>
            <person name="Wang X."/>
        </authorList>
    </citation>
    <scope>NUCLEOTIDE SEQUENCE</scope>
    <source>
        <strain evidence="10">DQS-5</strain>
    </source>
</reference>
<evidence type="ECO:0000259" key="9">
    <source>
        <dbReference type="Pfam" id="PF09976"/>
    </source>
</evidence>
<evidence type="ECO:0000256" key="5">
    <source>
        <dbReference type="ARBA" id="ARBA00023136"/>
    </source>
</evidence>
<gene>
    <name evidence="10" type="ORF">PZA18_04530</name>
</gene>
<dbReference type="EMBL" id="JARRAF010000004">
    <property type="protein sequence ID" value="MDK2123316.1"/>
    <property type="molecule type" value="Genomic_DNA"/>
</dbReference>
<evidence type="ECO:0000256" key="2">
    <source>
        <dbReference type="ARBA" id="ARBA00022475"/>
    </source>
</evidence>
<feature type="domain" description="Ancillary SecYEG translocon subunit/Cell division coordinator CpoB TPR" evidence="9">
    <location>
        <begin position="15"/>
        <end position="208"/>
    </location>
</feature>
<accession>A0ABT7DTA1</accession>
<dbReference type="InterPro" id="IPR018704">
    <property type="entry name" value="SecYEG/CpoB_TPR"/>
</dbReference>
<keyword evidence="3" id="KW-0812">Transmembrane</keyword>
<dbReference type="InterPro" id="IPR026039">
    <property type="entry name" value="YfgM"/>
</dbReference>
<evidence type="ECO:0000313" key="10">
    <source>
        <dbReference type="EMBL" id="MDK2123316.1"/>
    </source>
</evidence>
<keyword evidence="5" id="KW-0472">Membrane</keyword>
<dbReference type="Pfam" id="PF09976">
    <property type="entry name" value="TPR_21"/>
    <property type="match status" value="1"/>
</dbReference>
<evidence type="ECO:0000256" key="3">
    <source>
        <dbReference type="ARBA" id="ARBA00022692"/>
    </source>
</evidence>
<keyword evidence="11" id="KW-1185">Reference proteome</keyword>
<evidence type="ECO:0000256" key="1">
    <source>
        <dbReference type="ARBA" id="ARBA00004401"/>
    </source>
</evidence>
<dbReference type="PIRSF" id="PIRSF006170">
    <property type="entry name" value="YfgM"/>
    <property type="match status" value="1"/>
</dbReference>
<name>A0ABT7DTA1_9NEIS</name>
<comment type="caution">
    <text evidence="10">The sequence shown here is derived from an EMBL/GenBank/DDBJ whole genome shotgun (WGS) entry which is preliminary data.</text>
</comment>